<evidence type="ECO:0000313" key="1">
    <source>
        <dbReference type="EMBL" id="MBC3847884.1"/>
    </source>
</evidence>
<comment type="caution">
    <text evidence="1">The sequence shown here is derived from an EMBL/GenBank/DDBJ whole genome shotgun (WGS) entry which is preliminary data.</text>
</comment>
<name>A0ABR6Y554_9FLAO</name>
<reference evidence="1 2" key="1">
    <citation type="submission" date="2020-08" db="EMBL/GenBank/DDBJ databases">
        <title>Winogradskyella ouciana sp. nov., isolated from the hadal seawater of the Mariana Trench.</title>
        <authorList>
            <person name="He X."/>
        </authorList>
    </citation>
    <scope>NUCLEOTIDE SEQUENCE [LARGE SCALE GENOMIC DNA]</scope>
    <source>
        <strain evidence="1 2">KCTC 22026</strain>
    </source>
</reference>
<evidence type="ECO:0008006" key="3">
    <source>
        <dbReference type="Google" id="ProtNLM"/>
    </source>
</evidence>
<organism evidence="1 2">
    <name type="scientific">Winogradskyella echinorum</name>
    <dbReference type="NCBI Taxonomy" id="538189"/>
    <lineage>
        <taxon>Bacteria</taxon>
        <taxon>Pseudomonadati</taxon>
        <taxon>Bacteroidota</taxon>
        <taxon>Flavobacteriia</taxon>
        <taxon>Flavobacteriales</taxon>
        <taxon>Flavobacteriaceae</taxon>
        <taxon>Winogradskyella</taxon>
    </lineage>
</organism>
<accession>A0ABR6Y554</accession>
<sequence>MRHFNLNKMMNYSKLILMVITSALITACGNKENKTKDTQKTEVSKSIEFQNKGHELVYKMTQKTGSYQDLLKLKDIVFNYTYRTPDQKEDVSIESYIFDGELSHATYIKHQRTLPELKGKMEQAYNGKDFWVKIDGKDITAEDAIESVKFTRKTNFYWFAMMQKLLDPGINYEYLGQNSVNGTNYDIVKITFSAAEDIATDIYQLYINPETHLVDQFLFTVVSKNVTDPILMRVTYEEIDGVLLTTYRKYTKSDWKANVINDVWVEEITKDVKFNQGLDKALFNK</sequence>
<proteinExistence type="predicted"/>
<evidence type="ECO:0000313" key="2">
    <source>
        <dbReference type="Proteomes" id="UP000607435"/>
    </source>
</evidence>
<dbReference type="PROSITE" id="PS51257">
    <property type="entry name" value="PROKAR_LIPOPROTEIN"/>
    <property type="match status" value="1"/>
</dbReference>
<dbReference type="EMBL" id="JACOME010000007">
    <property type="protein sequence ID" value="MBC3847884.1"/>
    <property type="molecule type" value="Genomic_DNA"/>
</dbReference>
<dbReference type="Proteomes" id="UP000607435">
    <property type="component" value="Unassembled WGS sequence"/>
</dbReference>
<dbReference type="RefSeq" id="WP_186846986.1">
    <property type="nucleotide sequence ID" value="NZ_JACOME010000007.1"/>
</dbReference>
<protein>
    <recommendedName>
        <fullName evidence="3">Lipoprotein</fullName>
    </recommendedName>
</protein>
<keyword evidence="2" id="KW-1185">Reference proteome</keyword>
<gene>
    <name evidence="1" type="ORF">H6H04_15925</name>
</gene>